<dbReference type="PANTHER" id="PTHR35272:SF3">
    <property type="entry name" value="THIOL:DISULFIDE INTERCHANGE PROTEIN DSBC"/>
    <property type="match status" value="1"/>
</dbReference>
<dbReference type="EMBL" id="RJVK01000005">
    <property type="protein sequence ID" value="ROR38880.1"/>
    <property type="molecule type" value="Genomic_DNA"/>
</dbReference>
<evidence type="ECO:0000313" key="4">
    <source>
        <dbReference type="Proteomes" id="UP000298805"/>
    </source>
</evidence>
<dbReference type="Proteomes" id="UP000298805">
    <property type="component" value="Chromosome"/>
</dbReference>
<dbReference type="InterPro" id="IPR036249">
    <property type="entry name" value="Thioredoxin-like_sf"/>
</dbReference>
<dbReference type="Proteomes" id="UP000272781">
    <property type="component" value="Unassembled WGS sequence"/>
</dbReference>
<reference evidence="1" key="3">
    <citation type="submission" date="2019-06" db="EMBL/GenBank/DDBJ databases">
        <title>A comparative analysis of the Nautiliaceae.</title>
        <authorList>
            <person name="Grosche A."/>
            <person name="Smedile F."/>
            <person name="Vetriani C."/>
        </authorList>
    </citation>
    <scope>NUCLEOTIDE SEQUENCE</scope>
    <source>
        <strain evidence="1">TB6</strain>
    </source>
</reference>
<dbReference type="InterPro" id="IPR051470">
    <property type="entry name" value="Thiol:disulfide_interchange"/>
</dbReference>
<name>A0AAJ4RBE6_9BACT</name>
<gene>
    <name evidence="1" type="ORF">C6V80_00210</name>
    <name evidence="2" type="ORF">EDC58_1795</name>
</gene>
<dbReference type="EMBL" id="CP027432">
    <property type="protein sequence ID" value="QCI27443.1"/>
    <property type="molecule type" value="Genomic_DNA"/>
</dbReference>
<dbReference type="AlphaFoldDB" id="A0AAJ4RBE6"/>
<dbReference type="PANTHER" id="PTHR35272">
    <property type="entry name" value="THIOL:DISULFIDE INTERCHANGE PROTEIN DSBC-RELATED"/>
    <property type="match status" value="1"/>
</dbReference>
<reference evidence="4" key="1">
    <citation type="submission" date="2018-03" db="EMBL/GenBank/DDBJ databases">
        <title>A comparative analysis of the Nautiliaceae.</title>
        <authorList>
            <person name="Grosche A."/>
            <person name="Smedile F."/>
            <person name="Vetriani C."/>
        </authorList>
    </citation>
    <scope>NUCLEOTIDE SEQUENCE [LARGE SCALE GENOMIC DNA]</scope>
    <source>
        <strain evidence="4">TB6</strain>
    </source>
</reference>
<proteinExistence type="predicted"/>
<sequence length="239" mass="27239">MKKILIGISAAVMLFASQNTQKEAMEALKASPLYNQIIKAKKEGLPIKAQKIDGLYVYRLTTPRGVIYIYLTADKKYTFIGNAIDNKTKKPIQIAKNANIINKGVMFTFGKGKKEIYLVTDPECPFCRKMEAMKKDILEKNYKVHVILLPLPFHKYARPMSYYILAGKTDAQRAKRMKEVLSGSDAWKKFKPTKEQIKKFEEELKNAQIAAEELDARGTPSVFDKNFNPIPWPTLGDKK</sequence>
<dbReference type="Gene3D" id="3.40.30.10">
    <property type="entry name" value="Glutaredoxin"/>
    <property type="match status" value="1"/>
</dbReference>
<keyword evidence="4" id="KW-1185">Reference proteome</keyword>
<evidence type="ECO:0000313" key="2">
    <source>
        <dbReference type="EMBL" id="ROR38880.1"/>
    </source>
</evidence>
<accession>A0AAJ4RBE6</accession>
<organism evidence="2 3">
    <name type="scientific">Caminibacter pacificus</name>
    <dbReference type="NCBI Taxonomy" id="1424653"/>
    <lineage>
        <taxon>Bacteria</taxon>
        <taxon>Pseudomonadati</taxon>
        <taxon>Campylobacterota</taxon>
        <taxon>Epsilonproteobacteria</taxon>
        <taxon>Nautiliales</taxon>
        <taxon>Nautiliaceae</taxon>
        <taxon>Caminibacter</taxon>
    </lineage>
</organism>
<dbReference type="RefSeq" id="WP_123353172.1">
    <property type="nucleotide sequence ID" value="NZ_CP027432.2"/>
</dbReference>
<protein>
    <submittedName>
        <fullName evidence="1 2">Thiol:disulfide interchange protein</fullName>
    </submittedName>
</protein>
<dbReference type="SUPFAM" id="SSF52833">
    <property type="entry name" value="Thioredoxin-like"/>
    <property type="match status" value="1"/>
</dbReference>
<evidence type="ECO:0000313" key="3">
    <source>
        <dbReference type="Proteomes" id="UP000272781"/>
    </source>
</evidence>
<reference evidence="2 3" key="2">
    <citation type="submission" date="2018-11" db="EMBL/GenBank/DDBJ databases">
        <title>Genomic Encyclopedia of Type Strains, Phase IV (KMG-IV): sequencing the most valuable type-strain genomes for metagenomic binning, comparative biology and taxonomic classification.</title>
        <authorList>
            <person name="Goeker M."/>
        </authorList>
    </citation>
    <scope>NUCLEOTIDE SEQUENCE [LARGE SCALE GENOMIC DNA]</scope>
    <source>
        <strain evidence="2 3">DSM 27783</strain>
    </source>
</reference>
<evidence type="ECO:0000313" key="1">
    <source>
        <dbReference type="EMBL" id="QCI27443.1"/>
    </source>
</evidence>